<dbReference type="SUPFAM" id="SSF57667">
    <property type="entry name" value="beta-beta-alpha zinc fingers"/>
    <property type="match status" value="3"/>
</dbReference>
<feature type="domain" description="C2H2-type" evidence="9">
    <location>
        <begin position="425"/>
        <end position="453"/>
    </location>
</feature>
<evidence type="ECO:0000256" key="7">
    <source>
        <dbReference type="PROSITE-ProRule" id="PRU00042"/>
    </source>
</evidence>
<feature type="compositionally biased region" description="Acidic residues" evidence="8">
    <location>
        <begin position="230"/>
        <end position="246"/>
    </location>
</feature>
<dbReference type="PANTHER" id="PTHR24388">
    <property type="entry name" value="ZINC FINGER PROTEIN"/>
    <property type="match status" value="1"/>
</dbReference>
<feature type="domain" description="C2H2-type" evidence="9">
    <location>
        <begin position="340"/>
        <end position="367"/>
    </location>
</feature>
<feature type="domain" description="C2H2-type" evidence="9">
    <location>
        <begin position="271"/>
        <end position="298"/>
    </location>
</feature>
<dbReference type="InterPro" id="IPR036236">
    <property type="entry name" value="Znf_C2H2_sf"/>
</dbReference>
<dbReference type="Gene3D" id="3.30.160.60">
    <property type="entry name" value="Classic Zinc Finger"/>
    <property type="match status" value="5"/>
</dbReference>
<evidence type="ECO:0000259" key="10">
    <source>
        <dbReference type="PROSITE" id="PS50222"/>
    </source>
</evidence>
<dbReference type="EMBL" id="CAXLJM020000007">
    <property type="protein sequence ID" value="CAL8074966.1"/>
    <property type="molecule type" value="Genomic_DNA"/>
</dbReference>
<name>A0ABP1PRW8_9HEXA</name>
<feature type="domain" description="C2H2-type" evidence="9">
    <location>
        <begin position="372"/>
        <end position="394"/>
    </location>
</feature>
<dbReference type="InterPro" id="IPR002048">
    <property type="entry name" value="EF_hand_dom"/>
</dbReference>
<feature type="region of interest" description="Disordered" evidence="8">
    <location>
        <begin position="227"/>
        <end position="261"/>
    </location>
</feature>
<evidence type="ECO:0000256" key="6">
    <source>
        <dbReference type="ARBA" id="ARBA00037948"/>
    </source>
</evidence>
<feature type="domain" description="C2H2-type" evidence="9">
    <location>
        <begin position="312"/>
        <end position="339"/>
    </location>
</feature>
<sequence>MDSNSDCEDLPYVVWYQCRMCTHLFFDDVEKMFNHLDIKHGAMIDCDELREIVYKNGLAMGGLPRVPKVEGKEEKEDVDEKINPVPEALEEAENIVKEELLIKVVATSSNKIVETFDTDEEQFAENGDYDDEYGESAYQNVKDGDGYYEENSGSYNAHDSQEQLLPEQKHVQDMNEDEDYDEYDNDYENDTQMQSSNLEEGEQYEDGDELVNGDYHEGHEEGEISAEISMNEDDSEDQAYENDEFEREQNGGNGTLPRNGRSAPGVMNYGYSCRFCGKFFTTRRGVESHEQHHSNQVPTHAIIGKRQDVKVFPCQICKRSLSSFKDLKAHVKAHTTDRFHICKFCYALFSNTANLTKHLTIHTRENPNKCFCGKTFVSANTLKIHKKIHTGIKPFVCNFYQCGRAFVTKSTLESHLRTHTGEKPYQCNYCASSFTTSSAKYRHERHVHKVPDPEQPAP</sequence>
<gene>
    <name evidence="11" type="ORF">ODALV1_LOCUS3046</name>
</gene>
<dbReference type="PROSITE" id="PS50222">
    <property type="entry name" value="EF_HAND_2"/>
    <property type="match status" value="1"/>
</dbReference>
<evidence type="ECO:0000259" key="9">
    <source>
        <dbReference type="PROSITE" id="PS50157"/>
    </source>
</evidence>
<accession>A0ABP1PRW8</accession>
<comment type="similarity">
    <text evidence="6">Belongs to the snail C2H2-type zinc-finger protein family.</text>
</comment>
<keyword evidence="2" id="KW-0677">Repeat</keyword>
<organism evidence="11 12">
    <name type="scientific">Orchesella dallaii</name>
    <dbReference type="NCBI Taxonomy" id="48710"/>
    <lineage>
        <taxon>Eukaryota</taxon>
        <taxon>Metazoa</taxon>
        <taxon>Ecdysozoa</taxon>
        <taxon>Arthropoda</taxon>
        <taxon>Hexapoda</taxon>
        <taxon>Collembola</taxon>
        <taxon>Entomobryomorpha</taxon>
        <taxon>Entomobryoidea</taxon>
        <taxon>Orchesellidae</taxon>
        <taxon>Orchesellinae</taxon>
        <taxon>Orchesella</taxon>
    </lineage>
</organism>
<dbReference type="PANTHER" id="PTHR24388:SF53">
    <property type="entry name" value="CHORION TRANSCRIPTION FACTOR CF2-RELATED"/>
    <property type="match status" value="1"/>
</dbReference>
<comment type="caution">
    <text evidence="11">The sequence shown here is derived from an EMBL/GenBank/DDBJ whole genome shotgun (WGS) entry which is preliminary data.</text>
</comment>
<evidence type="ECO:0000256" key="1">
    <source>
        <dbReference type="ARBA" id="ARBA00022723"/>
    </source>
</evidence>
<dbReference type="InterPro" id="IPR013087">
    <property type="entry name" value="Znf_C2H2_type"/>
</dbReference>
<evidence type="ECO:0000313" key="12">
    <source>
        <dbReference type="Proteomes" id="UP001642540"/>
    </source>
</evidence>
<evidence type="ECO:0000256" key="2">
    <source>
        <dbReference type="ARBA" id="ARBA00022737"/>
    </source>
</evidence>
<feature type="domain" description="C2H2-type" evidence="9">
    <location>
        <begin position="395"/>
        <end position="424"/>
    </location>
</feature>
<feature type="domain" description="EF-hand" evidence="10">
    <location>
        <begin position="24"/>
        <end position="59"/>
    </location>
</feature>
<evidence type="ECO:0008006" key="13">
    <source>
        <dbReference type="Google" id="ProtNLM"/>
    </source>
</evidence>
<dbReference type="SMART" id="SM00355">
    <property type="entry name" value="ZnF_C2H2"/>
    <property type="match status" value="7"/>
</dbReference>
<keyword evidence="3 7" id="KW-0863">Zinc-finger</keyword>
<reference evidence="11 12" key="1">
    <citation type="submission" date="2024-08" db="EMBL/GenBank/DDBJ databases">
        <authorList>
            <person name="Cucini C."/>
            <person name="Frati F."/>
        </authorList>
    </citation>
    <scope>NUCLEOTIDE SEQUENCE [LARGE SCALE GENOMIC DNA]</scope>
</reference>
<keyword evidence="1" id="KW-0479">Metal-binding</keyword>
<dbReference type="PROSITE" id="PS00028">
    <property type="entry name" value="ZINC_FINGER_C2H2_1"/>
    <property type="match status" value="5"/>
</dbReference>
<evidence type="ECO:0000256" key="5">
    <source>
        <dbReference type="ARBA" id="ARBA00023242"/>
    </source>
</evidence>
<dbReference type="Pfam" id="PF00096">
    <property type="entry name" value="zf-C2H2"/>
    <property type="match status" value="1"/>
</dbReference>
<dbReference type="Proteomes" id="UP001642540">
    <property type="component" value="Unassembled WGS sequence"/>
</dbReference>
<protein>
    <recommendedName>
        <fullName evidence="13">Zinc finger protein</fullName>
    </recommendedName>
</protein>
<feature type="compositionally biased region" description="Acidic residues" evidence="8">
    <location>
        <begin position="122"/>
        <end position="134"/>
    </location>
</feature>
<evidence type="ECO:0000313" key="11">
    <source>
        <dbReference type="EMBL" id="CAL8074966.1"/>
    </source>
</evidence>
<dbReference type="PROSITE" id="PS50157">
    <property type="entry name" value="ZINC_FINGER_C2H2_2"/>
    <property type="match status" value="6"/>
</dbReference>
<keyword evidence="4" id="KW-0862">Zinc</keyword>
<evidence type="ECO:0000256" key="8">
    <source>
        <dbReference type="SAM" id="MobiDB-lite"/>
    </source>
</evidence>
<keyword evidence="5" id="KW-0539">Nucleus</keyword>
<keyword evidence="12" id="KW-1185">Reference proteome</keyword>
<feature type="region of interest" description="Disordered" evidence="8">
    <location>
        <begin position="122"/>
        <end position="162"/>
    </location>
</feature>
<evidence type="ECO:0000256" key="3">
    <source>
        <dbReference type="ARBA" id="ARBA00022771"/>
    </source>
</evidence>
<evidence type="ECO:0000256" key="4">
    <source>
        <dbReference type="ARBA" id="ARBA00022833"/>
    </source>
</evidence>
<proteinExistence type="inferred from homology"/>
<dbReference type="InterPro" id="IPR050527">
    <property type="entry name" value="Snail/Krueppel_Znf"/>
</dbReference>